<evidence type="ECO:0000313" key="1">
    <source>
        <dbReference type="EMBL" id="QCO55330.1"/>
    </source>
</evidence>
<keyword evidence="2" id="KW-1185">Reference proteome</keyword>
<accession>A0A4P8EE83</accession>
<proteinExistence type="predicted"/>
<dbReference type="RefSeq" id="WP_137193013.1">
    <property type="nucleotide sequence ID" value="NZ_CP039964.1"/>
</dbReference>
<evidence type="ECO:0000313" key="2">
    <source>
        <dbReference type="Proteomes" id="UP000298631"/>
    </source>
</evidence>
<gene>
    <name evidence="1" type="ORF">EOK75_05800</name>
</gene>
<keyword evidence="1" id="KW-0969">Cilium</keyword>
<protein>
    <submittedName>
        <fullName evidence="1">Flagellar basal body-associated protein FliL</fullName>
    </submittedName>
</protein>
<dbReference type="AlphaFoldDB" id="A0A4P8EE83"/>
<dbReference type="KEGG" id="pseb:EOK75_05800"/>
<dbReference type="Proteomes" id="UP000298631">
    <property type="component" value="Chromosome"/>
</dbReference>
<sequence>MIAKILPLILILVGLGAGIGAGIALRPAEEHTETAETPIEEAPPATEFAKLNNQFVIPVVEDGRVASLVIMSLSVEVTIGGTETVYVQEPKLRDALLQVMFDHANVGGFKGVFTDGANLTLLRHALLEVAQKVLGDIAQGILISDISRQDT</sequence>
<dbReference type="OrthoDB" id="7864548at2"/>
<dbReference type="EMBL" id="CP039964">
    <property type="protein sequence ID" value="QCO55330.1"/>
    <property type="molecule type" value="Genomic_DNA"/>
</dbReference>
<reference evidence="1 2" key="1">
    <citation type="submission" date="2019-05" db="EMBL/GenBank/DDBJ databases">
        <title>Pseudorhodobacter turbinis sp. nov., isolated from the gut of the Korean turban shell.</title>
        <authorList>
            <person name="Jeong Y.-S."/>
            <person name="Kang W.-R."/>
            <person name="Bae J.-W."/>
        </authorList>
    </citation>
    <scope>NUCLEOTIDE SEQUENCE [LARGE SCALE GENOMIC DNA]</scope>
    <source>
        <strain evidence="1 2">S12M18</strain>
    </source>
</reference>
<organism evidence="1 2">
    <name type="scientific">Pseudorhodobacter turbinis</name>
    <dbReference type="NCBI Taxonomy" id="2500533"/>
    <lineage>
        <taxon>Bacteria</taxon>
        <taxon>Pseudomonadati</taxon>
        <taxon>Pseudomonadota</taxon>
        <taxon>Alphaproteobacteria</taxon>
        <taxon>Rhodobacterales</taxon>
        <taxon>Paracoccaceae</taxon>
        <taxon>Pseudorhodobacter</taxon>
    </lineage>
</organism>
<keyword evidence="1" id="KW-0282">Flagellum</keyword>
<name>A0A4P8EE83_9RHOB</name>
<keyword evidence="1" id="KW-0966">Cell projection</keyword>